<dbReference type="EMBL" id="CM037615">
    <property type="protein sequence ID" value="KAH8014722.1"/>
    <property type="molecule type" value="Genomic_DNA"/>
</dbReference>
<accession>A0ACB8G5F7</accession>
<comment type="caution">
    <text evidence="1">The sequence shown here is derived from an EMBL/GenBank/DDBJ whole genome shotgun (WGS) entry which is preliminary data.</text>
</comment>
<organism evidence="1 2">
    <name type="scientific">Sphaerodactylus townsendi</name>
    <dbReference type="NCBI Taxonomy" id="933632"/>
    <lineage>
        <taxon>Eukaryota</taxon>
        <taxon>Metazoa</taxon>
        <taxon>Chordata</taxon>
        <taxon>Craniata</taxon>
        <taxon>Vertebrata</taxon>
        <taxon>Euteleostomi</taxon>
        <taxon>Lepidosauria</taxon>
        <taxon>Squamata</taxon>
        <taxon>Bifurcata</taxon>
        <taxon>Gekkota</taxon>
        <taxon>Sphaerodactylidae</taxon>
        <taxon>Sphaerodactylus</taxon>
    </lineage>
</organism>
<protein>
    <submittedName>
        <fullName evidence="1">Uncharacterized protein</fullName>
    </submittedName>
</protein>
<sequence>MPRCCRKTPPRKPACHREHRFPFSHSGVQLDNLHQLQCDPGDLQLQINPLWPPVSSGHLKASQVAPPSKASQARAPTVSSSQGDRRAVDRDRHGVVLAAVEMMLGLSLRGGRGRGGRRIHAGGTPRRADDASPKDGAHPQGPGRAASRGFSQGSVLHGQMRRGKPTDRAGWMPAGQRGAGS</sequence>
<reference evidence="1" key="1">
    <citation type="submission" date="2021-08" db="EMBL/GenBank/DDBJ databases">
        <title>The first chromosome-level gecko genome reveals the dynamic sex chromosomes of Neotropical dwarf geckos (Sphaerodactylidae: Sphaerodactylus).</title>
        <authorList>
            <person name="Pinto B.J."/>
            <person name="Keating S.E."/>
            <person name="Gamble T."/>
        </authorList>
    </citation>
    <scope>NUCLEOTIDE SEQUENCE</scope>
    <source>
        <strain evidence="1">TG3544</strain>
    </source>
</reference>
<gene>
    <name evidence="1" type="ORF">K3G42_031123</name>
</gene>
<name>A0ACB8G5F7_9SAUR</name>
<keyword evidence="2" id="KW-1185">Reference proteome</keyword>
<evidence type="ECO:0000313" key="2">
    <source>
        <dbReference type="Proteomes" id="UP000827872"/>
    </source>
</evidence>
<proteinExistence type="predicted"/>
<dbReference type="Proteomes" id="UP000827872">
    <property type="component" value="Linkage Group LG02"/>
</dbReference>
<evidence type="ECO:0000313" key="1">
    <source>
        <dbReference type="EMBL" id="KAH8014722.1"/>
    </source>
</evidence>